<dbReference type="InterPro" id="IPR016032">
    <property type="entry name" value="Sig_transdc_resp-reg_C-effctor"/>
</dbReference>
<keyword evidence="8" id="KW-1185">Reference proteome</keyword>
<evidence type="ECO:0000256" key="4">
    <source>
        <dbReference type="PROSITE-ProRule" id="PRU00169"/>
    </source>
</evidence>
<keyword evidence="3" id="KW-0804">Transcription</keyword>
<evidence type="ECO:0000256" key="1">
    <source>
        <dbReference type="ARBA" id="ARBA00023015"/>
    </source>
</evidence>
<dbReference type="InterPro" id="IPR001789">
    <property type="entry name" value="Sig_transdc_resp-reg_receiver"/>
</dbReference>
<organism evidence="7 8">
    <name type="scientific">Pirellulimonas nuda</name>
    <dbReference type="NCBI Taxonomy" id="2528009"/>
    <lineage>
        <taxon>Bacteria</taxon>
        <taxon>Pseudomonadati</taxon>
        <taxon>Planctomycetota</taxon>
        <taxon>Planctomycetia</taxon>
        <taxon>Pirellulales</taxon>
        <taxon>Lacipirellulaceae</taxon>
        <taxon>Pirellulimonas</taxon>
    </lineage>
</organism>
<keyword evidence="2" id="KW-0238">DNA-binding</keyword>
<dbReference type="GO" id="GO:0003677">
    <property type="term" value="F:DNA binding"/>
    <property type="evidence" value="ECO:0007669"/>
    <property type="project" value="UniProtKB-KW"/>
</dbReference>
<dbReference type="Gene3D" id="3.40.50.2300">
    <property type="match status" value="1"/>
</dbReference>
<dbReference type="EMBL" id="CP036291">
    <property type="protein sequence ID" value="QDU87147.1"/>
    <property type="molecule type" value="Genomic_DNA"/>
</dbReference>
<reference evidence="7 8" key="1">
    <citation type="submission" date="2019-02" db="EMBL/GenBank/DDBJ databases">
        <title>Deep-cultivation of Planctomycetes and their phenomic and genomic characterization uncovers novel biology.</title>
        <authorList>
            <person name="Wiegand S."/>
            <person name="Jogler M."/>
            <person name="Boedeker C."/>
            <person name="Pinto D."/>
            <person name="Vollmers J."/>
            <person name="Rivas-Marin E."/>
            <person name="Kohn T."/>
            <person name="Peeters S.H."/>
            <person name="Heuer A."/>
            <person name="Rast P."/>
            <person name="Oberbeckmann S."/>
            <person name="Bunk B."/>
            <person name="Jeske O."/>
            <person name="Meyerdierks A."/>
            <person name="Storesund J.E."/>
            <person name="Kallscheuer N."/>
            <person name="Luecker S."/>
            <person name="Lage O.M."/>
            <person name="Pohl T."/>
            <person name="Merkel B.J."/>
            <person name="Hornburger P."/>
            <person name="Mueller R.-W."/>
            <person name="Bruemmer F."/>
            <person name="Labrenz M."/>
            <person name="Spormann A.M."/>
            <person name="Op den Camp H."/>
            <person name="Overmann J."/>
            <person name="Amann R."/>
            <person name="Jetten M.S.M."/>
            <person name="Mascher T."/>
            <person name="Medema M.H."/>
            <person name="Devos D.P."/>
            <person name="Kaster A.-K."/>
            <person name="Ovreas L."/>
            <person name="Rohde M."/>
            <person name="Galperin M.Y."/>
            <person name="Jogler C."/>
        </authorList>
    </citation>
    <scope>NUCLEOTIDE SEQUENCE [LARGE SCALE GENOMIC DNA]</scope>
    <source>
        <strain evidence="7 8">Pla175</strain>
    </source>
</reference>
<dbReference type="GO" id="GO:0006355">
    <property type="term" value="P:regulation of DNA-templated transcription"/>
    <property type="evidence" value="ECO:0007669"/>
    <property type="project" value="InterPro"/>
</dbReference>
<dbReference type="OrthoDB" id="282682at2"/>
<dbReference type="SMART" id="SM00421">
    <property type="entry name" value="HTH_LUXR"/>
    <property type="match status" value="1"/>
</dbReference>
<accession>A0A518D6N7</accession>
<dbReference type="SUPFAM" id="SSF52172">
    <property type="entry name" value="CheY-like"/>
    <property type="match status" value="1"/>
</dbReference>
<feature type="domain" description="Response regulatory" evidence="6">
    <location>
        <begin position="1"/>
        <end position="129"/>
    </location>
</feature>
<dbReference type="GO" id="GO:0000160">
    <property type="term" value="P:phosphorelay signal transduction system"/>
    <property type="evidence" value="ECO:0007669"/>
    <property type="project" value="InterPro"/>
</dbReference>
<comment type="caution">
    <text evidence="4">Lacks conserved residue(s) required for the propagation of feature annotation.</text>
</comment>
<keyword evidence="1" id="KW-0805">Transcription regulation</keyword>
<dbReference type="SUPFAM" id="SSF46894">
    <property type="entry name" value="C-terminal effector domain of the bipartite response regulators"/>
    <property type="match status" value="1"/>
</dbReference>
<dbReference type="InterPro" id="IPR036388">
    <property type="entry name" value="WH-like_DNA-bd_sf"/>
</dbReference>
<dbReference type="CDD" id="cd06170">
    <property type="entry name" value="LuxR_C_like"/>
    <property type="match status" value="1"/>
</dbReference>
<dbReference type="Gene3D" id="1.10.10.10">
    <property type="entry name" value="Winged helix-like DNA-binding domain superfamily/Winged helix DNA-binding domain"/>
    <property type="match status" value="1"/>
</dbReference>
<proteinExistence type="predicted"/>
<evidence type="ECO:0000256" key="3">
    <source>
        <dbReference type="ARBA" id="ARBA00023163"/>
    </source>
</evidence>
<dbReference type="InterPro" id="IPR011006">
    <property type="entry name" value="CheY-like_superfamily"/>
</dbReference>
<evidence type="ECO:0000256" key="2">
    <source>
        <dbReference type="ARBA" id="ARBA00023125"/>
    </source>
</evidence>
<evidence type="ECO:0000259" key="6">
    <source>
        <dbReference type="PROSITE" id="PS50110"/>
    </source>
</evidence>
<gene>
    <name evidence="7" type="primary">ttrR</name>
    <name evidence="7" type="ORF">Pla175_05030</name>
</gene>
<dbReference type="PANTHER" id="PTHR44688:SF16">
    <property type="entry name" value="DNA-BINDING TRANSCRIPTIONAL ACTIVATOR DEVR_DOSR"/>
    <property type="match status" value="1"/>
</dbReference>
<evidence type="ECO:0000313" key="8">
    <source>
        <dbReference type="Proteomes" id="UP000317429"/>
    </source>
</evidence>
<dbReference type="Pfam" id="PF00196">
    <property type="entry name" value="GerE"/>
    <property type="match status" value="1"/>
</dbReference>
<name>A0A518D6N7_9BACT</name>
<dbReference type="InterPro" id="IPR000792">
    <property type="entry name" value="Tscrpt_reg_LuxR_C"/>
</dbReference>
<dbReference type="AlphaFoldDB" id="A0A518D6N7"/>
<dbReference type="PANTHER" id="PTHR44688">
    <property type="entry name" value="DNA-BINDING TRANSCRIPTIONAL ACTIVATOR DEVR_DOSR"/>
    <property type="match status" value="1"/>
</dbReference>
<dbReference type="Proteomes" id="UP000317429">
    <property type="component" value="Chromosome"/>
</dbReference>
<evidence type="ECO:0000259" key="5">
    <source>
        <dbReference type="PROSITE" id="PS50043"/>
    </source>
</evidence>
<protein>
    <submittedName>
        <fullName evidence="7">Tetrathionate response regulatory protein TtrR</fullName>
    </submittedName>
</protein>
<sequence>MNPVLTGSVGLLELSSSDAHRVTESAHGRESDWSRFSNIEDWRGQIARLNGHLSSQGGQCVIVASPVAQVLNQSVLSDIRNAYANAAIVVASEDISARDAVNLLRAGADDVLVVPCPAEELESVLDRAIALAERRAGEENSAKELKRRLASLTRAENDVLDSLLEGMPNKQIAQQFSIGLRTVELRRSKIMKKMHAGNLAQLVRFVFEARGDA</sequence>
<dbReference type="PROSITE" id="PS50110">
    <property type="entry name" value="RESPONSE_REGULATORY"/>
    <property type="match status" value="1"/>
</dbReference>
<feature type="domain" description="HTH luxR-type" evidence="5">
    <location>
        <begin position="145"/>
        <end position="210"/>
    </location>
</feature>
<dbReference type="PRINTS" id="PR00038">
    <property type="entry name" value="HTHLUXR"/>
</dbReference>
<dbReference type="KEGG" id="pnd:Pla175_05030"/>
<evidence type="ECO:0000313" key="7">
    <source>
        <dbReference type="EMBL" id="QDU87147.1"/>
    </source>
</evidence>
<dbReference type="PROSITE" id="PS50043">
    <property type="entry name" value="HTH_LUXR_2"/>
    <property type="match status" value="1"/>
</dbReference>
<dbReference type="RefSeq" id="WP_145281026.1">
    <property type="nucleotide sequence ID" value="NZ_CP036291.1"/>
</dbReference>